<dbReference type="PANTHER" id="PTHR37309:SF1">
    <property type="entry name" value="SLR0284 PROTEIN"/>
    <property type="match status" value="1"/>
</dbReference>
<feature type="transmembrane region" description="Helical" evidence="1">
    <location>
        <begin position="30"/>
        <end position="51"/>
    </location>
</feature>
<sequence length="115" mass="12305">MIRLLLNWILSALALLIVSRLVPGFHVDTFATALAAALVFGLLNVTLGLILKLVTLPVTILTFGLFLLVINGFVLELASGFVPGFHIRSFGAAFIGAAVLAVIQLLFRFLLGESK</sequence>
<accession>A0ABW1ELI1</accession>
<organism evidence="2 3">
    <name type="scientific">Acidicapsa dinghuensis</name>
    <dbReference type="NCBI Taxonomy" id="2218256"/>
    <lineage>
        <taxon>Bacteria</taxon>
        <taxon>Pseudomonadati</taxon>
        <taxon>Acidobacteriota</taxon>
        <taxon>Terriglobia</taxon>
        <taxon>Terriglobales</taxon>
        <taxon>Acidobacteriaceae</taxon>
        <taxon>Acidicapsa</taxon>
    </lineage>
</organism>
<proteinExistence type="predicted"/>
<evidence type="ECO:0000313" key="2">
    <source>
        <dbReference type="EMBL" id="MFC5864147.1"/>
    </source>
</evidence>
<keyword evidence="1" id="KW-1133">Transmembrane helix</keyword>
<keyword evidence="1" id="KW-0812">Transmembrane</keyword>
<name>A0ABW1ELI1_9BACT</name>
<dbReference type="Pfam" id="PF04020">
    <property type="entry name" value="Phage_holin_4_2"/>
    <property type="match status" value="1"/>
</dbReference>
<gene>
    <name evidence="2" type="ORF">ACFPT7_17705</name>
</gene>
<evidence type="ECO:0000256" key="1">
    <source>
        <dbReference type="SAM" id="Phobius"/>
    </source>
</evidence>
<keyword evidence="3" id="KW-1185">Reference proteome</keyword>
<dbReference type="EMBL" id="JBHSPH010000008">
    <property type="protein sequence ID" value="MFC5864147.1"/>
    <property type="molecule type" value="Genomic_DNA"/>
</dbReference>
<dbReference type="RefSeq" id="WP_263340753.1">
    <property type="nucleotide sequence ID" value="NZ_JAGSYH010000006.1"/>
</dbReference>
<feature type="transmembrane region" description="Helical" evidence="1">
    <location>
        <begin position="90"/>
        <end position="111"/>
    </location>
</feature>
<evidence type="ECO:0000313" key="3">
    <source>
        <dbReference type="Proteomes" id="UP001596091"/>
    </source>
</evidence>
<dbReference type="PANTHER" id="PTHR37309">
    <property type="entry name" value="SLR0284 PROTEIN"/>
    <property type="match status" value="1"/>
</dbReference>
<dbReference type="Proteomes" id="UP001596091">
    <property type="component" value="Unassembled WGS sequence"/>
</dbReference>
<feature type="transmembrane region" description="Helical" evidence="1">
    <location>
        <begin position="58"/>
        <end position="78"/>
    </location>
</feature>
<reference evidence="3" key="1">
    <citation type="journal article" date="2019" name="Int. J. Syst. Evol. Microbiol.">
        <title>The Global Catalogue of Microorganisms (GCM) 10K type strain sequencing project: providing services to taxonomists for standard genome sequencing and annotation.</title>
        <authorList>
            <consortium name="The Broad Institute Genomics Platform"/>
            <consortium name="The Broad Institute Genome Sequencing Center for Infectious Disease"/>
            <person name="Wu L."/>
            <person name="Ma J."/>
        </authorList>
    </citation>
    <scope>NUCLEOTIDE SEQUENCE [LARGE SCALE GENOMIC DNA]</scope>
    <source>
        <strain evidence="3">JCM 4087</strain>
    </source>
</reference>
<keyword evidence="1" id="KW-0472">Membrane</keyword>
<comment type="caution">
    <text evidence="2">The sequence shown here is derived from an EMBL/GenBank/DDBJ whole genome shotgun (WGS) entry which is preliminary data.</text>
</comment>
<dbReference type="InterPro" id="IPR007165">
    <property type="entry name" value="Phage_holin_4_2"/>
</dbReference>
<protein>
    <submittedName>
        <fullName evidence="2">Phage holin family protein</fullName>
    </submittedName>
</protein>